<feature type="transmembrane region" description="Helical" evidence="1">
    <location>
        <begin position="272"/>
        <end position="291"/>
    </location>
</feature>
<feature type="transmembrane region" description="Helical" evidence="1">
    <location>
        <begin position="80"/>
        <end position="99"/>
    </location>
</feature>
<dbReference type="Proteomes" id="UP000262379">
    <property type="component" value="Unassembled WGS sequence"/>
</dbReference>
<evidence type="ECO:0000313" key="2">
    <source>
        <dbReference type="EMBL" id="RFC68037.1"/>
    </source>
</evidence>
<dbReference type="GO" id="GO:0009390">
    <property type="term" value="C:dimethyl sulfoxide reductase complex"/>
    <property type="evidence" value="ECO:0007669"/>
    <property type="project" value="TreeGrafter"/>
</dbReference>
<accession>A0A371XFN1</accession>
<dbReference type="Pfam" id="PF04976">
    <property type="entry name" value="DmsC"/>
    <property type="match status" value="1"/>
</dbReference>
<dbReference type="GO" id="GO:0019645">
    <property type="term" value="P:anaerobic electron transport chain"/>
    <property type="evidence" value="ECO:0007669"/>
    <property type="project" value="InterPro"/>
</dbReference>
<keyword evidence="1" id="KW-1133">Transmembrane helix</keyword>
<sequence>MHPAYSIIFFTVLSGLGYGLAAVLGLGVLDAAAISTRVAHVLALGMIGAGLLSSTLHLGNPQRAWRALSQWRSSWLSREGVMALASFVPLTIAAGWSMFSGEAAPIAGVLGAAMAMVTVYCTSMIYASLKSIDAWHTNLTSACYLAFSVSGGLVGASFFAFLAGDGVARVLSICACVALGIAWLLKLRWRRRTKTLVPLSTPESATGLGSMGRVRLFEPPHMTANYLTKEMGFKVARKHADKLFTIAVLLGGTAPALFLVGAMLAAPGAMPVMAVLLSGAAFAAHIAGLFFERWLFFAEARHSVMNYYGS</sequence>
<dbReference type="PANTHER" id="PTHR38095:SF1">
    <property type="entry name" value="ANAEROBIC DIMETHYL SULFOXIDE REDUCTASE CHAIN YNFH"/>
    <property type="match status" value="1"/>
</dbReference>
<feature type="transmembrane region" description="Helical" evidence="1">
    <location>
        <begin position="105"/>
        <end position="129"/>
    </location>
</feature>
<dbReference type="EMBL" id="QURN01000005">
    <property type="protein sequence ID" value="RFC68037.1"/>
    <property type="molecule type" value="Genomic_DNA"/>
</dbReference>
<organism evidence="2 3">
    <name type="scientific">Mesorhizobium denitrificans</name>
    <dbReference type="NCBI Taxonomy" id="2294114"/>
    <lineage>
        <taxon>Bacteria</taxon>
        <taxon>Pseudomonadati</taxon>
        <taxon>Pseudomonadota</taxon>
        <taxon>Alphaproteobacteria</taxon>
        <taxon>Hyphomicrobiales</taxon>
        <taxon>Phyllobacteriaceae</taxon>
        <taxon>Mesorhizobium</taxon>
    </lineage>
</organism>
<dbReference type="PANTHER" id="PTHR38095">
    <property type="entry name" value="ANAEROBIC DIMETHYL SULFOXIDE REDUCTASE CHAIN YNFH"/>
    <property type="match status" value="1"/>
</dbReference>
<feature type="transmembrane region" description="Helical" evidence="1">
    <location>
        <begin position="243"/>
        <end position="266"/>
    </location>
</feature>
<feature type="transmembrane region" description="Helical" evidence="1">
    <location>
        <begin position="141"/>
        <end position="161"/>
    </location>
</feature>
<keyword evidence="3" id="KW-1185">Reference proteome</keyword>
<evidence type="ECO:0000256" key="1">
    <source>
        <dbReference type="SAM" id="Phobius"/>
    </source>
</evidence>
<evidence type="ECO:0000313" key="3">
    <source>
        <dbReference type="Proteomes" id="UP000262379"/>
    </source>
</evidence>
<keyword evidence="1" id="KW-0472">Membrane</keyword>
<dbReference type="InterPro" id="IPR007059">
    <property type="entry name" value="DmsC"/>
</dbReference>
<dbReference type="GO" id="GO:0005886">
    <property type="term" value="C:plasma membrane"/>
    <property type="evidence" value="ECO:0007669"/>
    <property type="project" value="TreeGrafter"/>
</dbReference>
<protein>
    <submittedName>
        <fullName evidence="2">DMSO reductase</fullName>
    </submittedName>
</protein>
<proteinExistence type="predicted"/>
<gene>
    <name evidence="2" type="ORF">DY251_07030</name>
</gene>
<dbReference type="AlphaFoldDB" id="A0A371XFN1"/>
<dbReference type="GO" id="GO:0009389">
    <property type="term" value="F:dimethyl sulfoxide reductase activity"/>
    <property type="evidence" value="ECO:0007669"/>
    <property type="project" value="TreeGrafter"/>
</dbReference>
<reference evidence="3" key="1">
    <citation type="submission" date="2018-08" db="EMBL/GenBank/DDBJ databases">
        <authorList>
            <person name="Im W.T."/>
        </authorList>
    </citation>
    <scope>NUCLEOTIDE SEQUENCE [LARGE SCALE GENOMIC DNA]</scope>
    <source>
        <strain evidence="3">LA-28</strain>
    </source>
</reference>
<feature type="transmembrane region" description="Helical" evidence="1">
    <location>
        <begin position="7"/>
        <end position="29"/>
    </location>
</feature>
<name>A0A371XFN1_9HYPH</name>
<comment type="caution">
    <text evidence="2">The sequence shown here is derived from an EMBL/GenBank/DDBJ whole genome shotgun (WGS) entry which is preliminary data.</text>
</comment>
<keyword evidence="1" id="KW-0812">Transmembrane</keyword>
<feature type="transmembrane region" description="Helical" evidence="1">
    <location>
        <begin position="167"/>
        <end position="185"/>
    </location>
</feature>
<dbReference type="RefSeq" id="WP_116623178.1">
    <property type="nucleotide sequence ID" value="NZ_QURN01000005.1"/>
</dbReference>
<feature type="transmembrane region" description="Helical" evidence="1">
    <location>
        <begin position="41"/>
        <end position="59"/>
    </location>
</feature>